<evidence type="ECO:0000256" key="3">
    <source>
        <dbReference type="ARBA" id="ARBA00022643"/>
    </source>
</evidence>
<comment type="cofactor">
    <cofactor evidence="1">
        <name>FMN</name>
        <dbReference type="ChEBI" id="CHEBI:58210"/>
    </cofactor>
</comment>
<dbReference type="CDD" id="cd02932">
    <property type="entry name" value="OYE_YqiM_FMN"/>
    <property type="match status" value="1"/>
</dbReference>
<keyword evidence="8" id="KW-1185">Reference proteome</keyword>
<evidence type="ECO:0000256" key="1">
    <source>
        <dbReference type="ARBA" id="ARBA00001917"/>
    </source>
</evidence>
<dbReference type="AlphaFoldDB" id="A0A917LJA4"/>
<keyword evidence="5" id="KW-0560">Oxidoreductase</keyword>
<reference evidence="7" key="2">
    <citation type="submission" date="2020-09" db="EMBL/GenBank/DDBJ databases">
        <authorList>
            <person name="Sun Q."/>
            <person name="Sedlacek I."/>
        </authorList>
    </citation>
    <scope>NUCLEOTIDE SEQUENCE</scope>
    <source>
        <strain evidence="7">CCM 7905</strain>
    </source>
</reference>
<protein>
    <submittedName>
        <fullName evidence="7">Oxidoreductase</fullName>
    </submittedName>
</protein>
<name>A0A917LJA4_9NOCA</name>
<evidence type="ECO:0000256" key="2">
    <source>
        <dbReference type="ARBA" id="ARBA00022630"/>
    </source>
</evidence>
<dbReference type="InterPro" id="IPR044152">
    <property type="entry name" value="YqjM-like"/>
</dbReference>
<dbReference type="EMBL" id="BMCU01000010">
    <property type="protein sequence ID" value="GGG29723.1"/>
    <property type="molecule type" value="Genomic_DNA"/>
</dbReference>
<dbReference type="PANTHER" id="PTHR43303">
    <property type="entry name" value="NADPH DEHYDROGENASE C23G7.10C-RELATED"/>
    <property type="match status" value="1"/>
</dbReference>
<dbReference type="Pfam" id="PF00724">
    <property type="entry name" value="Oxidored_FMN"/>
    <property type="match status" value="1"/>
</dbReference>
<organism evidence="7 8">
    <name type="scientific">Rhodococcoides trifolii</name>
    <dbReference type="NCBI Taxonomy" id="908250"/>
    <lineage>
        <taxon>Bacteria</taxon>
        <taxon>Bacillati</taxon>
        <taxon>Actinomycetota</taxon>
        <taxon>Actinomycetes</taxon>
        <taxon>Mycobacteriales</taxon>
        <taxon>Nocardiaceae</taxon>
        <taxon>Rhodococcoides</taxon>
    </lineage>
</organism>
<dbReference type="SUPFAM" id="SSF51395">
    <property type="entry name" value="FMN-linked oxidoreductases"/>
    <property type="match status" value="1"/>
</dbReference>
<sequence>MSALFEPLTLRKLTIANRIWMSPMMQFASDATGVATDWHFQHFAARALGGVGLAMVEATSVLPDGRASDFDLGLWNDDQADSHRRIIDFLHGQGAAAGIQLVHGGRKASTGRPWSTEPDRTWQTVAPSAVAFGDSPSPVALSVGEIADVVEAFATSAALARDAGFDVLEIHGAHGYLIHEFLSPAANHRVDAYGGSSANRMRFAIEVVDAVRQEWPEDRPLFFRVSATDWLSGDTDDPRPGWTLEETVELASILSEHGVDLVDVSTGGIVPDARIPVEPGYQVRFAAEVRRRTGMRTAAVGLITEPGQAERIVGSGDADAVFLAREILRNPNWAQRASLELGEPVRHPPNYARAFQRRSVSR</sequence>
<dbReference type="GO" id="GO:0010181">
    <property type="term" value="F:FMN binding"/>
    <property type="evidence" value="ECO:0007669"/>
    <property type="project" value="InterPro"/>
</dbReference>
<proteinExistence type="predicted"/>
<keyword evidence="3" id="KW-0288">FMN</keyword>
<evidence type="ECO:0000256" key="5">
    <source>
        <dbReference type="ARBA" id="ARBA00023002"/>
    </source>
</evidence>
<dbReference type="RefSeq" id="WP_188548068.1">
    <property type="nucleotide sequence ID" value="NZ_BMCU01000010.1"/>
</dbReference>
<dbReference type="Proteomes" id="UP000654257">
    <property type="component" value="Unassembled WGS sequence"/>
</dbReference>
<accession>A0A917LJA4</accession>
<dbReference type="GO" id="GO:0003959">
    <property type="term" value="F:NADPH dehydrogenase activity"/>
    <property type="evidence" value="ECO:0007669"/>
    <property type="project" value="InterPro"/>
</dbReference>
<dbReference type="PANTHER" id="PTHR43303:SF4">
    <property type="entry name" value="NADPH DEHYDROGENASE C23G7.10C-RELATED"/>
    <property type="match status" value="1"/>
</dbReference>
<comment type="caution">
    <text evidence="7">The sequence shown here is derived from an EMBL/GenBank/DDBJ whole genome shotgun (WGS) entry which is preliminary data.</text>
</comment>
<gene>
    <name evidence="7" type="ORF">GCM10007304_49430</name>
</gene>
<dbReference type="InterPro" id="IPR001155">
    <property type="entry name" value="OxRdtase_FMN_N"/>
</dbReference>
<keyword evidence="4" id="KW-0521">NADP</keyword>
<reference evidence="7" key="1">
    <citation type="journal article" date="2014" name="Int. J. Syst. Evol. Microbiol.">
        <title>Complete genome sequence of Corynebacterium casei LMG S-19264T (=DSM 44701T), isolated from a smear-ripened cheese.</title>
        <authorList>
            <consortium name="US DOE Joint Genome Institute (JGI-PGF)"/>
            <person name="Walter F."/>
            <person name="Albersmeier A."/>
            <person name="Kalinowski J."/>
            <person name="Ruckert C."/>
        </authorList>
    </citation>
    <scope>NUCLEOTIDE SEQUENCE</scope>
    <source>
        <strain evidence="7">CCM 7905</strain>
    </source>
</reference>
<evidence type="ECO:0000259" key="6">
    <source>
        <dbReference type="Pfam" id="PF00724"/>
    </source>
</evidence>
<feature type="domain" description="NADH:flavin oxidoreductase/NADH oxidase N-terminal" evidence="6">
    <location>
        <begin position="4"/>
        <end position="338"/>
    </location>
</feature>
<evidence type="ECO:0000313" key="7">
    <source>
        <dbReference type="EMBL" id="GGG29723.1"/>
    </source>
</evidence>
<evidence type="ECO:0000256" key="4">
    <source>
        <dbReference type="ARBA" id="ARBA00022857"/>
    </source>
</evidence>
<dbReference type="InterPro" id="IPR013785">
    <property type="entry name" value="Aldolase_TIM"/>
</dbReference>
<keyword evidence="2" id="KW-0285">Flavoprotein</keyword>
<dbReference type="GO" id="GO:0050661">
    <property type="term" value="F:NADP binding"/>
    <property type="evidence" value="ECO:0007669"/>
    <property type="project" value="InterPro"/>
</dbReference>
<evidence type="ECO:0000313" key="8">
    <source>
        <dbReference type="Proteomes" id="UP000654257"/>
    </source>
</evidence>
<dbReference type="Gene3D" id="3.20.20.70">
    <property type="entry name" value="Aldolase class I"/>
    <property type="match status" value="1"/>
</dbReference>